<proteinExistence type="predicted"/>
<keyword evidence="2" id="KW-1185">Reference proteome</keyword>
<dbReference type="Proteomes" id="UP000552709">
    <property type="component" value="Unassembled WGS sequence"/>
</dbReference>
<comment type="caution">
    <text evidence="1">The sequence shown here is derived from an EMBL/GenBank/DDBJ whole genome shotgun (WGS) entry which is preliminary data.</text>
</comment>
<dbReference type="EMBL" id="JACHFL010000030">
    <property type="protein sequence ID" value="MBB5366180.1"/>
    <property type="molecule type" value="Genomic_DNA"/>
</dbReference>
<gene>
    <name evidence="1" type="ORF">HNQ08_005309</name>
</gene>
<reference evidence="1 2" key="1">
    <citation type="submission" date="2020-08" db="EMBL/GenBank/DDBJ databases">
        <title>Genomic Encyclopedia of Type Strains, Phase IV (KMG-IV): sequencing the most valuable type-strain genomes for metagenomic binning, comparative biology and taxonomic classification.</title>
        <authorList>
            <person name="Goeker M."/>
        </authorList>
    </citation>
    <scope>NUCLEOTIDE SEQUENCE [LARGE SCALE GENOMIC DNA]</scope>
    <source>
        <strain evidence="1 2">DSM 27939</strain>
    </source>
</reference>
<evidence type="ECO:0000313" key="2">
    <source>
        <dbReference type="Proteomes" id="UP000552709"/>
    </source>
</evidence>
<sequence>MDEKLAAVASDLMDGDGHLSSENLALTNNVILDLNKASTLALHPGHDCLRSHRPAGPTKVRCQWSYHLSKYRTTQAIEVPTPLSRAMGGWGFFCLGSAMLTQADKAMAELRDFPAASSTFLSLAAWDEGEYWRDVQIIEPCPEHQEVNQWSFGRIPDSLIHFKSYLWIKRSLDDPLTLFPRCPAEDPS</sequence>
<organism evidence="1 2">
    <name type="scientific">Deinococcus humi</name>
    <dbReference type="NCBI Taxonomy" id="662880"/>
    <lineage>
        <taxon>Bacteria</taxon>
        <taxon>Thermotogati</taxon>
        <taxon>Deinococcota</taxon>
        <taxon>Deinococci</taxon>
        <taxon>Deinococcales</taxon>
        <taxon>Deinococcaceae</taxon>
        <taxon>Deinococcus</taxon>
    </lineage>
</organism>
<name>A0A7W8NHR8_9DEIO</name>
<protein>
    <submittedName>
        <fullName evidence="1">Uncharacterized protein</fullName>
    </submittedName>
</protein>
<evidence type="ECO:0000313" key="1">
    <source>
        <dbReference type="EMBL" id="MBB5366180.1"/>
    </source>
</evidence>
<accession>A0A7W8NHR8</accession>
<dbReference type="AlphaFoldDB" id="A0A7W8NHR8"/>
<dbReference type="RefSeq" id="WP_184138047.1">
    <property type="nucleotide sequence ID" value="NZ_JACHFL010000030.1"/>
</dbReference>